<dbReference type="Pfam" id="PF01915">
    <property type="entry name" value="Glyco_hydro_3_C"/>
    <property type="match status" value="1"/>
</dbReference>
<comment type="caution">
    <text evidence="12">The sequence shown here is derived from an EMBL/GenBank/DDBJ whole genome shotgun (WGS) entry which is preliminary data.</text>
</comment>
<dbReference type="PROSITE" id="PS00775">
    <property type="entry name" value="GLYCOSYL_HYDROL_F3"/>
    <property type="match status" value="1"/>
</dbReference>
<dbReference type="Pfam" id="PF07691">
    <property type="entry name" value="PA14"/>
    <property type="match status" value="1"/>
</dbReference>
<dbReference type="SUPFAM" id="SSF52279">
    <property type="entry name" value="Beta-D-glucan exohydrolase, C-terminal domain"/>
    <property type="match status" value="1"/>
</dbReference>
<dbReference type="Gene3D" id="3.20.20.300">
    <property type="entry name" value="Glycoside hydrolase, family 3, N-terminal domain"/>
    <property type="match status" value="1"/>
</dbReference>
<protein>
    <recommendedName>
        <fullName evidence="10">beta-glucosidase</fullName>
        <ecNumber evidence="10">3.2.1.21</ecNumber>
    </recommendedName>
</protein>
<dbReference type="SMART" id="SM01217">
    <property type="entry name" value="Fn3_like"/>
    <property type="match status" value="1"/>
</dbReference>
<dbReference type="GO" id="GO:0030245">
    <property type="term" value="P:cellulose catabolic process"/>
    <property type="evidence" value="ECO:0007669"/>
    <property type="project" value="UniProtKB-KW"/>
</dbReference>
<dbReference type="FunFam" id="2.60.40.10:FF:000495">
    <property type="entry name" value="Periplasmic beta-glucosidase"/>
    <property type="match status" value="1"/>
</dbReference>
<evidence type="ECO:0000256" key="2">
    <source>
        <dbReference type="ARBA" id="ARBA00004987"/>
    </source>
</evidence>
<dbReference type="Gene3D" id="3.40.50.1700">
    <property type="entry name" value="Glycoside hydrolase family 3 C-terminal domain"/>
    <property type="match status" value="1"/>
</dbReference>
<dbReference type="PRINTS" id="PR00133">
    <property type="entry name" value="GLHYDRLASE3"/>
</dbReference>
<keyword evidence="7 10" id="KW-0119">Carbohydrate metabolism</keyword>
<dbReference type="GO" id="GO:0008422">
    <property type="term" value="F:beta-glucosidase activity"/>
    <property type="evidence" value="ECO:0007669"/>
    <property type="project" value="UniProtKB-EC"/>
</dbReference>
<dbReference type="OrthoDB" id="47059at2759"/>
<evidence type="ECO:0000256" key="6">
    <source>
        <dbReference type="ARBA" id="ARBA00023180"/>
    </source>
</evidence>
<keyword evidence="13" id="KW-1185">Reference proteome</keyword>
<dbReference type="PANTHER" id="PTHR42715:SF27">
    <property type="entry name" value="BETA-GLUCOSIDASE-RELATED"/>
    <property type="match status" value="1"/>
</dbReference>
<dbReference type="InterPro" id="IPR036881">
    <property type="entry name" value="Glyco_hydro_3_C_sf"/>
</dbReference>
<dbReference type="InterPro" id="IPR037524">
    <property type="entry name" value="PA14/GLEYA"/>
</dbReference>
<dbReference type="InterPro" id="IPR019800">
    <property type="entry name" value="Glyco_hydro_3_AS"/>
</dbReference>
<dbReference type="SUPFAM" id="SSF51445">
    <property type="entry name" value="(Trans)glycosidases"/>
    <property type="match status" value="1"/>
</dbReference>
<dbReference type="InterPro" id="IPR001764">
    <property type="entry name" value="Glyco_hydro_3_N"/>
</dbReference>
<dbReference type="Gene3D" id="2.60.120.260">
    <property type="entry name" value="Galactose-binding domain-like"/>
    <property type="match status" value="1"/>
</dbReference>
<comment type="catalytic activity">
    <reaction evidence="1 10">
        <text>Hydrolysis of terminal, non-reducing beta-D-glucosyl residues with release of beta-D-glucose.</text>
        <dbReference type="EC" id="3.2.1.21"/>
    </reaction>
</comment>
<evidence type="ECO:0000256" key="3">
    <source>
        <dbReference type="ARBA" id="ARBA00005336"/>
    </source>
</evidence>
<dbReference type="Pfam" id="PF00933">
    <property type="entry name" value="Glyco_hydro_3"/>
    <property type="match status" value="1"/>
</dbReference>
<keyword evidence="8 10" id="KW-0326">Glycosidase</keyword>
<dbReference type="EMBL" id="VNKQ01000002">
    <property type="protein sequence ID" value="KAG0652594.1"/>
    <property type="molecule type" value="Genomic_DNA"/>
</dbReference>
<keyword evidence="5" id="KW-0136">Cellulose degradation</keyword>
<evidence type="ECO:0000259" key="11">
    <source>
        <dbReference type="PROSITE" id="PS51820"/>
    </source>
</evidence>
<evidence type="ECO:0000256" key="9">
    <source>
        <dbReference type="ARBA" id="ARBA00023326"/>
    </source>
</evidence>
<evidence type="ECO:0000256" key="5">
    <source>
        <dbReference type="ARBA" id="ARBA00023001"/>
    </source>
</evidence>
<evidence type="ECO:0000313" key="13">
    <source>
        <dbReference type="Proteomes" id="UP000785200"/>
    </source>
</evidence>
<keyword evidence="6" id="KW-0325">Glycoprotein</keyword>
<comment type="similarity">
    <text evidence="3 10">Belongs to the glycosyl hydrolase 3 family.</text>
</comment>
<dbReference type="InterPro" id="IPR050288">
    <property type="entry name" value="Cellulose_deg_GH3"/>
</dbReference>
<evidence type="ECO:0000256" key="8">
    <source>
        <dbReference type="ARBA" id="ARBA00023295"/>
    </source>
</evidence>
<evidence type="ECO:0000313" key="12">
    <source>
        <dbReference type="EMBL" id="KAG0652594.1"/>
    </source>
</evidence>
<dbReference type="Gene3D" id="2.60.40.10">
    <property type="entry name" value="Immunoglobulins"/>
    <property type="match status" value="1"/>
</dbReference>
<comment type="pathway">
    <text evidence="2 10">Glycan metabolism; cellulose degradation.</text>
</comment>
<dbReference type="InterPro" id="IPR011658">
    <property type="entry name" value="PA14_dom"/>
</dbReference>
<dbReference type="EC" id="3.2.1.21" evidence="10"/>
<evidence type="ECO:0000256" key="4">
    <source>
        <dbReference type="ARBA" id="ARBA00022801"/>
    </source>
</evidence>
<dbReference type="PROSITE" id="PS51820">
    <property type="entry name" value="PA14"/>
    <property type="match status" value="1"/>
</dbReference>
<dbReference type="InterPro" id="IPR036962">
    <property type="entry name" value="Glyco_hydro_3_N_sf"/>
</dbReference>
<name>A0A9P6VS61_9HELO</name>
<dbReference type="SMART" id="SM00758">
    <property type="entry name" value="PA14"/>
    <property type="match status" value="1"/>
</dbReference>
<accession>A0A9P6VS61</accession>
<dbReference type="PANTHER" id="PTHR42715">
    <property type="entry name" value="BETA-GLUCOSIDASE"/>
    <property type="match status" value="1"/>
</dbReference>
<keyword evidence="9 10" id="KW-0624">Polysaccharide degradation</keyword>
<organism evidence="12 13">
    <name type="scientific">Hyphodiscus hymeniophilus</name>
    <dbReference type="NCBI Taxonomy" id="353542"/>
    <lineage>
        <taxon>Eukaryota</taxon>
        <taxon>Fungi</taxon>
        <taxon>Dikarya</taxon>
        <taxon>Ascomycota</taxon>
        <taxon>Pezizomycotina</taxon>
        <taxon>Leotiomycetes</taxon>
        <taxon>Helotiales</taxon>
        <taxon>Hyphodiscaceae</taxon>
        <taxon>Hyphodiscus</taxon>
    </lineage>
</organism>
<evidence type="ECO:0000256" key="7">
    <source>
        <dbReference type="ARBA" id="ARBA00023277"/>
    </source>
</evidence>
<feature type="domain" description="PA14" evidence="11">
    <location>
        <begin position="396"/>
        <end position="556"/>
    </location>
</feature>
<dbReference type="FunFam" id="3.20.20.300:FF:000006">
    <property type="entry name" value="Beta-glucosidase H"/>
    <property type="match status" value="1"/>
</dbReference>
<reference evidence="12" key="1">
    <citation type="submission" date="2019-07" db="EMBL/GenBank/DDBJ databases">
        <title>Hyphodiscus hymeniophilus genome sequencing and assembly.</title>
        <authorList>
            <person name="Kramer G."/>
            <person name="Nodwell J."/>
        </authorList>
    </citation>
    <scope>NUCLEOTIDE SEQUENCE</scope>
    <source>
        <strain evidence="12">ATCC 34498</strain>
    </source>
</reference>
<dbReference type="Proteomes" id="UP000785200">
    <property type="component" value="Unassembled WGS sequence"/>
</dbReference>
<dbReference type="InterPro" id="IPR017853">
    <property type="entry name" value="GH"/>
</dbReference>
<keyword evidence="4 10" id="KW-0378">Hydrolase</keyword>
<gene>
    <name evidence="12" type="ORF">D0Z07_0143</name>
</gene>
<sequence length="833" mass="90504">MTASINVEEVLKKLTNVEKVSLLAGSDWWHTVAIPKHGIPAIRVSDGPNGVRGTKFFNGTTAACFPCGTALGATWDTALLREAGVKMGEESKAKGAHVILGPTINMQRSPLGGRGFESLSEDPVLAGLGAAALVNGIQDTGVVATIKHFICNDQEHERNGTDAIITDRALREIYALAFQLVVRDSNPGCFMTAYNKINGLHVSENPKILRDILRGEWGWDGCVMSDWWGTYSTSKAANAGLDLEMPGATKWRGEMLVQAVGVGKVHEHVLNERARNVLKLVNRCTGAKIPEYAEEKTADTPETAALLRKIGSDSIVLMKNENSLLPLKQDKKTLILGPNAKIATYHGGGSASLAAYYAVTPFDGISAQLTTTPSYTVGCYAHKELPLLGTILRTESGAPGVRFQAYNEPPSVKDREAVDDITLTKTEFLLMDYACPRLKSLLWYADIEGSFIAEEDCQFEMGLGVYGTAKMYVDGQLLIDNETKQTKGEMFFNCGTVEEKGILTVKKGEKYHVKVEFASAPACKLNQGSNVLFGGGAVRLGGAKVIDADEEVKHAAALAKDADQVIICAGLNADWETEGSDRADMNLPGHMDALISAVSAVNPSTVVVMQSGTPVAMPWISSVNALVQAWYGGNETGNAIADVLFGNVNPSAKLPLSFPKKLQDNPAFLNYRTERGRTLYGEDVYVGYRWYEMLDMDVAFPFGHGLSYTTFGFSDLKVVKEDETLNISVKVTNIGKRDGAEVVQIYVSQKKPSIRRPKKELKGFLKVALKKGESKVVEVPIQVKYAASFWDEVRNSWVIEKDAYEVIVGNSSAGRGALKSGFEIEETSWWNGL</sequence>
<dbReference type="InterPro" id="IPR026891">
    <property type="entry name" value="Fn3-like"/>
</dbReference>
<dbReference type="AlphaFoldDB" id="A0A9P6VS61"/>
<dbReference type="Pfam" id="PF14310">
    <property type="entry name" value="Fn3-like"/>
    <property type="match status" value="1"/>
</dbReference>
<evidence type="ECO:0000256" key="10">
    <source>
        <dbReference type="RuleBase" id="RU361161"/>
    </source>
</evidence>
<proteinExistence type="inferred from homology"/>
<evidence type="ECO:0000256" key="1">
    <source>
        <dbReference type="ARBA" id="ARBA00000448"/>
    </source>
</evidence>
<dbReference type="InterPro" id="IPR013783">
    <property type="entry name" value="Ig-like_fold"/>
</dbReference>
<dbReference type="InterPro" id="IPR002772">
    <property type="entry name" value="Glyco_hydro_3_C"/>
</dbReference>